<evidence type="ECO:0000313" key="2">
    <source>
        <dbReference type="EMBL" id="MCV6823872.1"/>
    </source>
</evidence>
<accession>A0AAE3LPW5</accession>
<protein>
    <submittedName>
        <fullName evidence="2">Uncharacterized protein</fullName>
    </submittedName>
</protein>
<organism evidence="2 3">
    <name type="scientific">Halocynthiibacter halioticoli</name>
    <dbReference type="NCBI Taxonomy" id="2986804"/>
    <lineage>
        <taxon>Bacteria</taxon>
        <taxon>Pseudomonadati</taxon>
        <taxon>Pseudomonadota</taxon>
        <taxon>Alphaproteobacteria</taxon>
        <taxon>Rhodobacterales</taxon>
        <taxon>Paracoccaceae</taxon>
        <taxon>Halocynthiibacter</taxon>
    </lineage>
</organism>
<reference evidence="2" key="1">
    <citation type="submission" date="2022-10" db="EMBL/GenBank/DDBJ databases">
        <authorList>
            <person name="Yue Y."/>
        </authorList>
    </citation>
    <scope>NUCLEOTIDE SEQUENCE</scope>
    <source>
        <strain evidence="2">Z654</strain>
    </source>
</reference>
<dbReference type="AlphaFoldDB" id="A0AAE3LPW5"/>
<feature type="transmembrane region" description="Helical" evidence="1">
    <location>
        <begin position="112"/>
        <end position="132"/>
    </location>
</feature>
<gene>
    <name evidence="2" type="ORF">OH136_04815</name>
</gene>
<sequence length="198" mass="21671">MDRRDFSKGLLLSGVAAPMILRPSPSQSFIANNDKGHQGEGGVDQSLARIQLQIGTSIIVLTYLIMLLGNSPFGYNLGSPVKRFSANRADTSNIPILGDLTRQTLASQFRNAPVVATMYLINTMLILVPLAASMQRPKKTLLTHRDYEYEVPGRPKPLSLSTPIIGDSFRRSDAIGTARQRNSELLILIKPHLAMEGS</sequence>
<keyword evidence="1" id="KW-0812">Transmembrane</keyword>
<feature type="transmembrane region" description="Helical" evidence="1">
    <location>
        <begin position="50"/>
        <end position="69"/>
    </location>
</feature>
<proteinExistence type="predicted"/>
<comment type="caution">
    <text evidence="2">The sequence shown here is derived from an EMBL/GenBank/DDBJ whole genome shotgun (WGS) entry which is preliminary data.</text>
</comment>
<dbReference type="RefSeq" id="WP_263952701.1">
    <property type="nucleotide sequence ID" value="NZ_JAOYFC010000001.1"/>
</dbReference>
<name>A0AAE3LPW5_9RHOB</name>
<dbReference type="EMBL" id="JAOYFC010000001">
    <property type="protein sequence ID" value="MCV6823872.1"/>
    <property type="molecule type" value="Genomic_DNA"/>
</dbReference>
<evidence type="ECO:0000256" key="1">
    <source>
        <dbReference type="SAM" id="Phobius"/>
    </source>
</evidence>
<dbReference type="Proteomes" id="UP001208041">
    <property type="component" value="Unassembled WGS sequence"/>
</dbReference>
<keyword evidence="1" id="KW-1133">Transmembrane helix</keyword>
<evidence type="ECO:0000313" key="3">
    <source>
        <dbReference type="Proteomes" id="UP001208041"/>
    </source>
</evidence>
<keyword evidence="1" id="KW-0472">Membrane</keyword>
<keyword evidence="3" id="KW-1185">Reference proteome</keyword>